<protein>
    <submittedName>
        <fullName evidence="1">Uncharacterized protein</fullName>
    </submittedName>
</protein>
<accession>X1AUT3</accession>
<evidence type="ECO:0000313" key="1">
    <source>
        <dbReference type="EMBL" id="GAG76003.1"/>
    </source>
</evidence>
<gene>
    <name evidence="1" type="ORF">S01H4_32913</name>
</gene>
<dbReference type="AlphaFoldDB" id="X1AUT3"/>
<proteinExistence type="predicted"/>
<sequence length="55" mass="6356">ELINSNTVKYANKFLFADRYSGEIQDIFNETNEEESTKVSVQAFGNYLISGFERK</sequence>
<reference evidence="1" key="1">
    <citation type="journal article" date="2014" name="Front. Microbiol.">
        <title>High frequency of phylogenetically diverse reductive dehalogenase-homologous genes in deep subseafloor sedimentary metagenomes.</title>
        <authorList>
            <person name="Kawai M."/>
            <person name="Futagami T."/>
            <person name="Toyoda A."/>
            <person name="Takaki Y."/>
            <person name="Nishi S."/>
            <person name="Hori S."/>
            <person name="Arai W."/>
            <person name="Tsubouchi T."/>
            <person name="Morono Y."/>
            <person name="Uchiyama I."/>
            <person name="Ito T."/>
            <person name="Fujiyama A."/>
            <person name="Inagaki F."/>
            <person name="Takami H."/>
        </authorList>
    </citation>
    <scope>NUCLEOTIDE SEQUENCE</scope>
    <source>
        <strain evidence="1">Expedition CK06-06</strain>
    </source>
</reference>
<name>X1AUT3_9ZZZZ</name>
<feature type="non-terminal residue" evidence="1">
    <location>
        <position position="1"/>
    </location>
</feature>
<dbReference type="EMBL" id="BART01017264">
    <property type="protein sequence ID" value="GAG76003.1"/>
    <property type="molecule type" value="Genomic_DNA"/>
</dbReference>
<comment type="caution">
    <text evidence="1">The sequence shown here is derived from an EMBL/GenBank/DDBJ whole genome shotgun (WGS) entry which is preliminary data.</text>
</comment>
<organism evidence="1">
    <name type="scientific">marine sediment metagenome</name>
    <dbReference type="NCBI Taxonomy" id="412755"/>
    <lineage>
        <taxon>unclassified sequences</taxon>
        <taxon>metagenomes</taxon>
        <taxon>ecological metagenomes</taxon>
    </lineage>
</organism>